<dbReference type="Gene3D" id="3.90.550.10">
    <property type="entry name" value="Spore Coat Polysaccharide Biosynthesis Protein SpsA, Chain A"/>
    <property type="match status" value="1"/>
</dbReference>
<reference evidence="5 6" key="1">
    <citation type="journal article" date="2011" name="Stand. Genomic Sci.">
        <title>Complete genome sequence of Syntrophobotulus glycolicus type strain (FlGlyR).</title>
        <authorList>
            <person name="Han C."/>
            <person name="Mwirichia R."/>
            <person name="Chertkov O."/>
            <person name="Held B."/>
            <person name="Lapidus A."/>
            <person name="Nolan M."/>
            <person name="Lucas S."/>
            <person name="Hammon N."/>
            <person name="Deshpande S."/>
            <person name="Cheng J.F."/>
            <person name="Tapia R."/>
            <person name="Goodwin L."/>
            <person name="Pitluck S."/>
            <person name="Huntemann M."/>
            <person name="Liolios K."/>
            <person name="Ivanova N."/>
            <person name="Pagani I."/>
            <person name="Mavromatis K."/>
            <person name="Ovchinikova G."/>
            <person name="Pati A."/>
            <person name="Chen A."/>
            <person name="Palaniappan K."/>
            <person name="Land M."/>
            <person name="Hauser L."/>
            <person name="Brambilla E.M."/>
            <person name="Rohde M."/>
            <person name="Spring S."/>
            <person name="Sikorski J."/>
            <person name="Goker M."/>
            <person name="Woyke T."/>
            <person name="Bristow J."/>
            <person name="Eisen J.A."/>
            <person name="Markowitz V."/>
            <person name="Hugenholtz P."/>
            <person name="Kyrpides N.C."/>
            <person name="Klenk H.P."/>
            <person name="Detter J.C."/>
        </authorList>
    </citation>
    <scope>NUCLEOTIDE SEQUENCE [LARGE SCALE GENOMIC DNA]</scope>
    <source>
        <strain evidence="6">DSM 8271 / FlGlyR</strain>
    </source>
</reference>
<keyword evidence="2 5" id="KW-0808">Transferase</keyword>
<dbReference type="Proteomes" id="UP000007488">
    <property type="component" value="Chromosome"/>
</dbReference>
<reference evidence="6" key="2">
    <citation type="submission" date="2011-02" db="EMBL/GenBank/DDBJ databases">
        <title>The complete genome of Syntrophobotulus glycolicus DSM 8271.</title>
        <authorList>
            <person name="Lucas S."/>
            <person name="Copeland A."/>
            <person name="Lapidus A."/>
            <person name="Bruce D."/>
            <person name="Goodwin L."/>
            <person name="Pitluck S."/>
            <person name="Kyrpides N."/>
            <person name="Mavromatis K."/>
            <person name="Pagani I."/>
            <person name="Ivanova N."/>
            <person name="Mikhailova N."/>
            <person name="Chertkov O."/>
            <person name="Held B."/>
            <person name="Detter J.C."/>
            <person name="Tapia R."/>
            <person name="Han C."/>
            <person name="Land M."/>
            <person name="Hauser L."/>
            <person name="Markowitz V."/>
            <person name="Cheng J.-F."/>
            <person name="Hugenholtz P."/>
            <person name="Woyke T."/>
            <person name="Wu D."/>
            <person name="Spring S."/>
            <person name="Schroeder M."/>
            <person name="Brambilla E."/>
            <person name="Klenk H.-P."/>
            <person name="Eisen J.A."/>
        </authorList>
    </citation>
    <scope>NUCLEOTIDE SEQUENCE [LARGE SCALE GENOMIC DNA]</scope>
    <source>
        <strain evidence="6">DSM 8271 / FlGlyR</strain>
    </source>
</reference>
<dbReference type="Pfam" id="PF04230">
    <property type="entry name" value="PS_pyruv_trans"/>
    <property type="match status" value="1"/>
</dbReference>
<proteinExistence type="predicted"/>
<dbReference type="InterPro" id="IPR007345">
    <property type="entry name" value="Polysacch_pyruvyl_Trfase"/>
</dbReference>
<dbReference type="PANTHER" id="PTHR22916:SF51">
    <property type="entry name" value="GLYCOSYLTRANSFERASE EPSH-RELATED"/>
    <property type="match status" value="1"/>
</dbReference>
<protein>
    <submittedName>
        <fullName evidence="5">Glycosyl transferase family 2</fullName>
    </submittedName>
</protein>
<dbReference type="RefSeq" id="WP_013624777.1">
    <property type="nucleotide sequence ID" value="NC_015172.1"/>
</dbReference>
<evidence type="ECO:0000259" key="3">
    <source>
        <dbReference type="Pfam" id="PF00535"/>
    </source>
</evidence>
<evidence type="ECO:0000256" key="1">
    <source>
        <dbReference type="ARBA" id="ARBA00022676"/>
    </source>
</evidence>
<feature type="domain" description="Polysaccharide pyruvyl transferase" evidence="4">
    <location>
        <begin position="376"/>
        <end position="620"/>
    </location>
</feature>
<gene>
    <name evidence="5" type="ordered locus">Sgly_1609</name>
</gene>
<dbReference type="InterPro" id="IPR001173">
    <property type="entry name" value="Glyco_trans_2-like"/>
</dbReference>
<dbReference type="HOGENOM" id="CLU_025731_0_0_9"/>
<evidence type="ECO:0000256" key="2">
    <source>
        <dbReference type="ARBA" id="ARBA00022679"/>
    </source>
</evidence>
<keyword evidence="6" id="KW-1185">Reference proteome</keyword>
<dbReference type="GO" id="GO:0016757">
    <property type="term" value="F:glycosyltransferase activity"/>
    <property type="evidence" value="ECO:0007669"/>
    <property type="project" value="UniProtKB-KW"/>
</dbReference>
<dbReference type="SUPFAM" id="SSF53448">
    <property type="entry name" value="Nucleotide-diphospho-sugar transferases"/>
    <property type="match status" value="1"/>
</dbReference>
<evidence type="ECO:0000313" key="5">
    <source>
        <dbReference type="EMBL" id="ADY55907.1"/>
    </source>
</evidence>
<dbReference type="STRING" id="645991.Sgly_1609"/>
<name>F0SY72_SYNGF</name>
<dbReference type="eggNOG" id="COG0463">
    <property type="taxonomic scope" value="Bacteria"/>
</dbReference>
<evidence type="ECO:0000313" key="6">
    <source>
        <dbReference type="Proteomes" id="UP000007488"/>
    </source>
</evidence>
<dbReference type="Pfam" id="PF00535">
    <property type="entry name" value="Glycos_transf_2"/>
    <property type="match status" value="1"/>
</dbReference>
<dbReference type="AlphaFoldDB" id="F0SY72"/>
<dbReference type="eggNOG" id="COG5039">
    <property type="taxonomic scope" value="Bacteria"/>
</dbReference>
<dbReference type="EMBL" id="CP002547">
    <property type="protein sequence ID" value="ADY55907.1"/>
    <property type="molecule type" value="Genomic_DNA"/>
</dbReference>
<dbReference type="OrthoDB" id="1640114at2"/>
<keyword evidence="1" id="KW-0328">Glycosyltransferase</keyword>
<dbReference type="InterPro" id="IPR029044">
    <property type="entry name" value="Nucleotide-diphossugar_trans"/>
</dbReference>
<accession>F0SY72</accession>
<dbReference type="KEGG" id="sgy:Sgly_1609"/>
<dbReference type="PANTHER" id="PTHR22916">
    <property type="entry name" value="GLYCOSYLTRANSFERASE"/>
    <property type="match status" value="1"/>
</dbReference>
<dbReference type="CDD" id="cd00761">
    <property type="entry name" value="Glyco_tranf_GTA_type"/>
    <property type="match status" value="1"/>
</dbReference>
<feature type="domain" description="Glycosyltransferase 2-like" evidence="3">
    <location>
        <begin position="14"/>
        <end position="177"/>
    </location>
</feature>
<organism evidence="5 6">
    <name type="scientific">Syntrophobotulus glycolicus (strain DSM 8271 / FlGlyR)</name>
    <dbReference type="NCBI Taxonomy" id="645991"/>
    <lineage>
        <taxon>Bacteria</taxon>
        <taxon>Bacillati</taxon>
        <taxon>Bacillota</taxon>
        <taxon>Clostridia</taxon>
        <taxon>Eubacteriales</taxon>
        <taxon>Desulfitobacteriaceae</taxon>
        <taxon>Syntrophobotulus</taxon>
    </lineage>
</organism>
<sequence>MVSNVLELNLDKISVIIPIYNVQCFLRRCIESVINQTYQNLEIILVDDGSIDNCPFICDEYACLDNRIKVIHKKHGGVSDARNVGIESSSGDYIGFVDSDDWIENDMYEILHAKAVSLNTDITICGYHIVQKNKQHFSYFIKEDTVVSGTEGSEILLNDTMIKNYPWNKLYKKELFNHIRYPVGMNYEDIATTFKLFALSKRIAIIPDYLYYYILRDEGISQQKTFHNLYDLYKAYEYRLNDLVKILPEYKLFMFELTVSTSLLVYNLSLKEKLSIADQEKIPILISSLKEYSKMPEVKALKKLDRIRLNIITKFKILYKLLYFIYTVLSPKIAKHPSLRCRLLSLFGYLNYNKKYQRDIIQKKAIYLFGTPEHNNIGDHAIAIATKKYLKNILPDHKIIEIPENKLLIYLPGIKKNIKKNDYIVYSGGGNIGNQYQYIENIRRVVIKAFPKNKIMLFPQTIFFTDDYSGRKAFKQSKRIYSKHPNLIIVAREQYSHKILKKYFTNNKILIAPDMAMYIEQTKEGKCVREGAVICLRNDSESILKSKDRNYIKECLDKYYHKVTETDTCSYRNIINENERVLELKAKLFQFKQAEMVVTDRLHGMIFSAFTGTPCIVINNYNYKICGTYHWLRHLNYIKFLNDLSNIEKSIDQLIALDDNIEYNNEFTKQYYAKMTEELTKR</sequence>
<evidence type="ECO:0000259" key="4">
    <source>
        <dbReference type="Pfam" id="PF04230"/>
    </source>
</evidence>